<dbReference type="HAMAP" id="MF_00276">
    <property type="entry name" value="KdpC"/>
    <property type="match status" value="1"/>
</dbReference>
<organism evidence="12 13">
    <name type="scientific">Aquipuribacter hungaricus</name>
    <dbReference type="NCBI Taxonomy" id="545624"/>
    <lineage>
        <taxon>Bacteria</taxon>
        <taxon>Bacillati</taxon>
        <taxon>Actinomycetota</taxon>
        <taxon>Actinomycetes</taxon>
        <taxon>Micrococcales</taxon>
        <taxon>Intrasporangiaceae</taxon>
        <taxon>Aquipuribacter</taxon>
    </lineage>
</organism>
<protein>
    <recommendedName>
        <fullName evidence="11">Potassium-transporting ATPase KdpC subunit</fullName>
    </recommendedName>
    <alternativeName>
        <fullName evidence="11">ATP phosphohydrolase [potassium-transporting] C chain</fullName>
    </alternativeName>
    <alternativeName>
        <fullName evidence="11">Potassium-binding and translocating subunit C</fullName>
    </alternativeName>
    <alternativeName>
        <fullName evidence="11">Potassium-translocating ATPase C chain</fullName>
    </alternativeName>
</protein>
<evidence type="ECO:0000256" key="4">
    <source>
        <dbReference type="ARBA" id="ARBA00022692"/>
    </source>
</evidence>
<evidence type="ECO:0000256" key="3">
    <source>
        <dbReference type="ARBA" id="ARBA00022538"/>
    </source>
</evidence>
<evidence type="ECO:0000256" key="10">
    <source>
        <dbReference type="ARBA" id="ARBA00023136"/>
    </source>
</evidence>
<keyword evidence="3 11" id="KW-0633">Potassium transport</keyword>
<reference evidence="13" key="1">
    <citation type="journal article" date="2019" name="Int. J. Syst. Evol. Microbiol.">
        <title>The Global Catalogue of Microorganisms (GCM) 10K type strain sequencing project: providing services to taxonomists for standard genome sequencing and annotation.</title>
        <authorList>
            <consortium name="The Broad Institute Genomics Platform"/>
            <consortium name="The Broad Institute Genome Sequencing Center for Infectious Disease"/>
            <person name="Wu L."/>
            <person name="Ma J."/>
        </authorList>
    </citation>
    <scope>NUCLEOTIDE SEQUENCE [LARGE SCALE GENOMIC DNA]</scope>
    <source>
        <strain evidence="13">NCAIM B.02333</strain>
    </source>
</reference>
<keyword evidence="8 11" id="KW-1133">Transmembrane helix</keyword>
<accession>A0ABV7WG38</accession>
<evidence type="ECO:0000313" key="13">
    <source>
        <dbReference type="Proteomes" id="UP001595685"/>
    </source>
</evidence>
<dbReference type="PIRSF" id="PIRSF001296">
    <property type="entry name" value="K_ATPase_KdpC"/>
    <property type="match status" value="1"/>
</dbReference>
<dbReference type="EMBL" id="JBHRWW010000006">
    <property type="protein sequence ID" value="MFC3688754.1"/>
    <property type="molecule type" value="Genomic_DNA"/>
</dbReference>
<comment type="function">
    <text evidence="11">Part of the high-affinity ATP-driven potassium transport (or Kdp) system, which catalyzes the hydrolysis of ATP coupled with the electrogenic transport of potassium into the cytoplasm. This subunit acts as a catalytic chaperone that increases the ATP-binding affinity of the ATP-hydrolyzing subunit KdpB by the formation of a transient KdpB/KdpC/ATP ternary complex.</text>
</comment>
<keyword evidence="1 11" id="KW-0813">Transport</keyword>
<evidence type="ECO:0000256" key="11">
    <source>
        <dbReference type="HAMAP-Rule" id="MF_00276"/>
    </source>
</evidence>
<keyword evidence="4 11" id="KW-0812">Transmembrane</keyword>
<evidence type="ECO:0000256" key="8">
    <source>
        <dbReference type="ARBA" id="ARBA00022989"/>
    </source>
</evidence>
<evidence type="ECO:0000256" key="6">
    <source>
        <dbReference type="ARBA" id="ARBA00022840"/>
    </source>
</evidence>
<name>A0ABV7WG38_9MICO</name>
<comment type="subunit">
    <text evidence="11">The system is composed of three essential subunits: KdpA, KdpB and KdpC.</text>
</comment>
<dbReference type="Proteomes" id="UP001595685">
    <property type="component" value="Unassembled WGS sequence"/>
</dbReference>
<proteinExistence type="inferred from homology"/>
<dbReference type="RefSeq" id="WP_340292387.1">
    <property type="nucleotide sequence ID" value="NZ_JBBEOI010000070.1"/>
</dbReference>
<sequence>MTSFAQQTLAGLRLLLVLTLVLGLAYPGAVWAVGRLVPDRADGSLVRLDGEVVGSALLGQVPPEGEGWFVPRPSAAGDGYDPLASGAGNLGPENEELFATVQERIDAVAAREGVDASAVPPDAVTASASGLDPHVSAAYAELQVPRVARERGLDEAEVRALVADATTGRSLGFLGEPGVSVLGLNLALAERGDAGEAGGGAGATG</sequence>
<dbReference type="NCBIfam" id="TIGR00681">
    <property type="entry name" value="kdpC"/>
    <property type="match status" value="1"/>
</dbReference>
<dbReference type="InterPro" id="IPR003820">
    <property type="entry name" value="KdpC"/>
</dbReference>
<evidence type="ECO:0000256" key="5">
    <source>
        <dbReference type="ARBA" id="ARBA00022741"/>
    </source>
</evidence>
<keyword evidence="9 11" id="KW-0406">Ion transport</keyword>
<keyword evidence="2 11" id="KW-1003">Cell membrane</keyword>
<keyword evidence="10 11" id="KW-0472">Membrane</keyword>
<evidence type="ECO:0000256" key="1">
    <source>
        <dbReference type="ARBA" id="ARBA00022448"/>
    </source>
</evidence>
<evidence type="ECO:0000313" key="12">
    <source>
        <dbReference type="EMBL" id="MFC3688754.1"/>
    </source>
</evidence>
<gene>
    <name evidence="11 12" type="primary">kdpC</name>
    <name evidence="12" type="ORF">ACFOLH_10415</name>
</gene>
<evidence type="ECO:0000256" key="9">
    <source>
        <dbReference type="ARBA" id="ARBA00023065"/>
    </source>
</evidence>
<evidence type="ECO:0000256" key="2">
    <source>
        <dbReference type="ARBA" id="ARBA00022475"/>
    </source>
</evidence>
<dbReference type="Pfam" id="PF02669">
    <property type="entry name" value="KdpC"/>
    <property type="match status" value="1"/>
</dbReference>
<keyword evidence="5 11" id="KW-0547">Nucleotide-binding</keyword>
<keyword evidence="7 11" id="KW-0630">Potassium</keyword>
<dbReference type="PANTHER" id="PTHR30042">
    <property type="entry name" value="POTASSIUM-TRANSPORTING ATPASE C CHAIN"/>
    <property type="match status" value="1"/>
</dbReference>
<keyword evidence="13" id="KW-1185">Reference proteome</keyword>
<comment type="subcellular location">
    <subcellularLocation>
        <location evidence="11">Cell membrane</location>
        <topology evidence="11">Single-pass membrane protein</topology>
    </subcellularLocation>
</comment>
<comment type="similarity">
    <text evidence="11">Belongs to the KdpC family.</text>
</comment>
<dbReference type="PANTHER" id="PTHR30042:SF2">
    <property type="entry name" value="POTASSIUM-TRANSPORTING ATPASE KDPC SUBUNIT"/>
    <property type="match status" value="1"/>
</dbReference>
<comment type="caution">
    <text evidence="12">The sequence shown here is derived from an EMBL/GenBank/DDBJ whole genome shotgun (WGS) entry which is preliminary data.</text>
</comment>
<dbReference type="NCBIfam" id="NF001454">
    <property type="entry name" value="PRK00315.1"/>
    <property type="match status" value="1"/>
</dbReference>
<keyword evidence="6 11" id="KW-0067">ATP-binding</keyword>
<evidence type="ECO:0000256" key="7">
    <source>
        <dbReference type="ARBA" id="ARBA00022958"/>
    </source>
</evidence>